<dbReference type="InterPro" id="IPR007867">
    <property type="entry name" value="GMC_OxRtase_C"/>
</dbReference>
<comment type="caution">
    <text evidence="6">The sequence shown here is derived from an EMBL/GenBank/DDBJ whole genome shotgun (WGS) entry which is preliminary data.</text>
</comment>
<name>A0A4R8RCA3_COLTR</name>
<dbReference type="PIRSF" id="PIRSF000137">
    <property type="entry name" value="Alcohol_oxidase"/>
    <property type="match status" value="1"/>
</dbReference>
<dbReference type="PROSITE" id="PS00624">
    <property type="entry name" value="GMC_OXRED_2"/>
    <property type="match status" value="1"/>
</dbReference>
<dbReference type="GO" id="GO:0016614">
    <property type="term" value="F:oxidoreductase activity, acting on CH-OH group of donors"/>
    <property type="evidence" value="ECO:0007669"/>
    <property type="project" value="InterPro"/>
</dbReference>
<dbReference type="GO" id="GO:0044550">
    <property type="term" value="P:secondary metabolite biosynthetic process"/>
    <property type="evidence" value="ECO:0007669"/>
    <property type="project" value="TreeGrafter"/>
</dbReference>
<keyword evidence="4" id="KW-0732">Signal</keyword>
<dbReference type="InterPro" id="IPR012132">
    <property type="entry name" value="GMC_OxRdtase"/>
</dbReference>
<dbReference type="Pfam" id="PF00732">
    <property type="entry name" value="GMC_oxred_N"/>
    <property type="match status" value="1"/>
</dbReference>
<proteinExistence type="inferred from homology"/>
<dbReference type="PANTHER" id="PTHR11552">
    <property type="entry name" value="GLUCOSE-METHANOL-CHOLINE GMC OXIDOREDUCTASE"/>
    <property type="match status" value="1"/>
</dbReference>
<sequence length="604" mass="64355">MLVKLSLTTLAALAAHVCAAPAPQPDGAAYDYIVVGGGTAGVAVAARLSEGLPDSKILLIEAGPAAWDEPKINVPGMKGSTLATKYDWNFTTVPQTHVNDRVFTVNRGKVLGGSSALNLMSYDRSAAVEYDSWEALGNDGWNWETMIAAMKKSENFTGINTDTYGSAGVGDGGPVKAVINRIIPEHQESWIPTMNALGIKTNLESLGGNPLGVMYQPSSIDATHYNRSYSANAYVPIAGPNLEILSDTVVTKINLETVGSEQQATGVTLQNGTIIGASKEVILSAGTIQSPGLLELSGIGQASVLEAAGVEQIIDLPGVGENLQDHLRIQSSYQLKPEYTSFDILRSNATYAAEQLALWNAGEVSLYDYTGSGYTFTTWAQALGNDSHMVSLARTAAGEDPSIVDQKKLEFMSDPTVPQLEVIFSDGYTGVKGYPASTSPLFGKGFFTLIAAIMHPMSRGTIHINPDDAAGKPVINPNYLAHEHDLEAAVQAIKYCRKIATTEPMASIWESEYEPGLDAVRTDEQWREFALNTTLSIFHPVGTCSMLPREDGGVVDADLKVYGTSNLRVVDASVIPLLISAHVQTAVYGIAEIAAKRIIADAKA</sequence>
<dbReference type="InterPro" id="IPR036188">
    <property type="entry name" value="FAD/NAD-bd_sf"/>
</dbReference>
<feature type="chain" id="PRO_5020411759" evidence="4">
    <location>
        <begin position="20"/>
        <end position="604"/>
    </location>
</feature>
<dbReference type="GO" id="GO:0050660">
    <property type="term" value="F:flavin adenine dinucleotide binding"/>
    <property type="evidence" value="ECO:0007669"/>
    <property type="project" value="InterPro"/>
</dbReference>
<evidence type="ECO:0000256" key="4">
    <source>
        <dbReference type="SAM" id="SignalP"/>
    </source>
</evidence>
<evidence type="ECO:0000259" key="5">
    <source>
        <dbReference type="PROSITE" id="PS00624"/>
    </source>
</evidence>
<protein>
    <submittedName>
        <fullName evidence="6">Dehydrogenase citC</fullName>
    </submittedName>
</protein>
<feature type="binding site" evidence="3">
    <location>
        <position position="250"/>
    </location>
    <ligand>
        <name>FAD</name>
        <dbReference type="ChEBI" id="CHEBI:57692"/>
    </ligand>
</feature>
<dbReference type="InterPro" id="IPR000172">
    <property type="entry name" value="GMC_OxRdtase_N"/>
</dbReference>
<accession>A0A4R8RCA3</accession>
<dbReference type="SUPFAM" id="SSF51905">
    <property type="entry name" value="FAD/NAD(P)-binding domain"/>
    <property type="match status" value="1"/>
</dbReference>
<dbReference type="EMBL" id="RYZW01000062">
    <property type="protein sequence ID" value="TDZ54122.1"/>
    <property type="molecule type" value="Genomic_DNA"/>
</dbReference>
<evidence type="ECO:0000313" key="7">
    <source>
        <dbReference type="Proteomes" id="UP000295703"/>
    </source>
</evidence>
<evidence type="ECO:0000256" key="2">
    <source>
        <dbReference type="PIRSR" id="PIRSR000137-1"/>
    </source>
</evidence>
<dbReference type="PANTHER" id="PTHR11552:SF115">
    <property type="entry name" value="DEHYDROGENASE XPTC-RELATED"/>
    <property type="match status" value="1"/>
</dbReference>
<comment type="similarity">
    <text evidence="1">Belongs to the GMC oxidoreductase family.</text>
</comment>
<dbReference type="Gene3D" id="3.30.560.10">
    <property type="entry name" value="Glucose Oxidase, domain 3"/>
    <property type="match status" value="1"/>
</dbReference>
<dbReference type="Pfam" id="PF05199">
    <property type="entry name" value="GMC_oxred_C"/>
    <property type="match status" value="1"/>
</dbReference>
<comment type="cofactor">
    <cofactor evidence="3">
        <name>FAD</name>
        <dbReference type="ChEBI" id="CHEBI:57692"/>
    </cofactor>
</comment>
<dbReference type="Proteomes" id="UP000295703">
    <property type="component" value="Unassembled WGS sequence"/>
</dbReference>
<dbReference type="STRING" id="5466.A0A4R8RCA3"/>
<keyword evidence="7" id="KW-1185">Reference proteome</keyword>
<dbReference type="AlphaFoldDB" id="A0A4R8RCA3"/>
<keyword evidence="3" id="KW-0285">Flavoprotein</keyword>
<evidence type="ECO:0000256" key="3">
    <source>
        <dbReference type="PIRSR" id="PIRSR000137-2"/>
    </source>
</evidence>
<dbReference type="SUPFAM" id="SSF54373">
    <property type="entry name" value="FAD-linked reductases, C-terminal domain"/>
    <property type="match status" value="1"/>
</dbReference>
<keyword evidence="3" id="KW-0274">FAD</keyword>
<dbReference type="Gene3D" id="3.50.50.60">
    <property type="entry name" value="FAD/NAD(P)-binding domain"/>
    <property type="match status" value="1"/>
</dbReference>
<evidence type="ECO:0000256" key="1">
    <source>
        <dbReference type="ARBA" id="ARBA00010790"/>
    </source>
</evidence>
<reference evidence="6 7" key="1">
    <citation type="submission" date="2018-12" db="EMBL/GenBank/DDBJ databases">
        <title>Genome sequence and assembly of Colletotrichum trifolii.</title>
        <authorList>
            <person name="Gan P."/>
            <person name="Shirasu K."/>
        </authorList>
    </citation>
    <scope>NUCLEOTIDE SEQUENCE [LARGE SCALE GENOMIC DNA]</scope>
    <source>
        <strain evidence="6 7">543-2</strain>
    </source>
</reference>
<feature type="active site" description="Proton donor" evidence="2">
    <location>
        <position position="539"/>
    </location>
</feature>
<feature type="binding site" evidence="3">
    <location>
        <position position="110"/>
    </location>
    <ligand>
        <name>FAD</name>
        <dbReference type="ChEBI" id="CHEBI:57692"/>
    </ligand>
</feature>
<feature type="domain" description="Glucose-methanol-choline oxidoreductase N-terminal" evidence="5">
    <location>
        <begin position="286"/>
        <end position="300"/>
    </location>
</feature>
<organism evidence="6 7">
    <name type="scientific">Colletotrichum trifolii</name>
    <dbReference type="NCBI Taxonomy" id="5466"/>
    <lineage>
        <taxon>Eukaryota</taxon>
        <taxon>Fungi</taxon>
        <taxon>Dikarya</taxon>
        <taxon>Ascomycota</taxon>
        <taxon>Pezizomycotina</taxon>
        <taxon>Sordariomycetes</taxon>
        <taxon>Hypocreomycetidae</taxon>
        <taxon>Glomerellales</taxon>
        <taxon>Glomerellaceae</taxon>
        <taxon>Colletotrichum</taxon>
        <taxon>Colletotrichum orbiculare species complex</taxon>
    </lineage>
</organism>
<feature type="signal peptide" evidence="4">
    <location>
        <begin position="1"/>
        <end position="19"/>
    </location>
</feature>
<feature type="active site" description="Proton acceptor" evidence="2">
    <location>
        <position position="582"/>
    </location>
</feature>
<evidence type="ECO:0000313" key="6">
    <source>
        <dbReference type="EMBL" id="TDZ54122.1"/>
    </source>
</evidence>
<gene>
    <name evidence="6" type="primary">citC-2</name>
    <name evidence="6" type="ORF">CTRI78_v006521</name>
</gene>